<dbReference type="AlphaFoldDB" id="A0AAD5XCK0"/>
<accession>A0AAD5XCK0</accession>
<evidence type="ECO:0000313" key="3">
    <source>
        <dbReference type="Proteomes" id="UP001211907"/>
    </source>
</evidence>
<evidence type="ECO:0000313" key="2">
    <source>
        <dbReference type="EMBL" id="KAJ3121589.1"/>
    </source>
</evidence>
<dbReference type="EMBL" id="JADGJH010000869">
    <property type="protein sequence ID" value="KAJ3121589.1"/>
    <property type="molecule type" value="Genomic_DNA"/>
</dbReference>
<sequence>MPTILSNLRCFSARLLISLNYSASKAEIASISNARNTTDFSEFYNRLKDVKDYYRKHLNERVEILDLEVAKVDEDVEIEGKYGAAK</sequence>
<dbReference type="InterPro" id="IPR021966">
    <property type="entry name" value="SF3a60_bindingd"/>
</dbReference>
<dbReference type="Pfam" id="PF12108">
    <property type="entry name" value="SF3a60_bindingd"/>
    <property type="match status" value="1"/>
</dbReference>
<reference evidence="2" key="1">
    <citation type="submission" date="2020-05" db="EMBL/GenBank/DDBJ databases">
        <title>Phylogenomic resolution of chytrid fungi.</title>
        <authorList>
            <person name="Stajich J.E."/>
            <person name="Amses K."/>
            <person name="Simmons R."/>
            <person name="Seto K."/>
            <person name="Myers J."/>
            <person name="Bonds A."/>
            <person name="Quandt C.A."/>
            <person name="Barry K."/>
            <person name="Liu P."/>
            <person name="Grigoriev I."/>
            <person name="Longcore J.E."/>
            <person name="James T.Y."/>
        </authorList>
    </citation>
    <scope>NUCLEOTIDE SEQUENCE</scope>
    <source>
        <strain evidence="2">JEL0513</strain>
    </source>
</reference>
<proteinExistence type="predicted"/>
<feature type="domain" description="Splicing factor SF3a60 binding" evidence="1">
    <location>
        <begin position="39"/>
        <end position="57"/>
    </location>
</feature>
<dbReference type="Proteomes" id="UP001211907">
    <property type="component" value="Unassembled WGS sequence"/>
</dbReference>
<name>A0AAD5XCK0_9FUNG</name>
<comment type="caution">
    <text evidence="2">The sequence shown here is derived from an EMBL/GenBank/DDBJ whole genome shotgun (WGS) entry which is preliminary data.</text>
</comment>
<keyword evidence="3" id="KW-1185">Reference proteome</keyword>
<evidence type="ECO:0000259" key="1">
    <source>
        <dbReference type="Pfam" id="PF12108"/>
    </source>
</evidence>
<protein>
    <recommendedName>
        <fullName evidence="1">Splicing factor SF3a60 binding domain-containing protein</fullName>
    </recommendedName>
</protein>
<gene>
    <name evidence="2" type="ORF">HK100_012309</name>
</gene>
<organism evidence="2 3">
    <name type="scientific">Physocladia obscura</name>
    <dbReference type="NCBI Taxonomy" id="109957"/>
    <lineage>
        <taxon>Eukaryota</taxon>
        <taxon>Fungi</taxon>
        <taxon>Fungi incertae sedis</taxon>
        <taxon>Chytridiomycota</taxon>
        <taxon>Chytridiomycota incertae sedis</taxon>
        <taxon>Chytridiomycetes</taxon>
        <taxon>Chytridiales</taxon>
        <taxon>Chytriomycetaceae</taxon>
        <taxon>Physocladia</taxon>
    </lineage>
</organism>